<organism evidence="2 3">
    <name type="scientific">Pyronema omphalodes (strain CBS 100304)</name>
    <name type="common">Pyronema confluens</name>
    <dbReference type="NCBI Taxonomy" id="1076935"/>
    <lineage>
        <taxon>Eukaryota</taxon>
        <taxon>Fungi</taxon>
        <taxon>Dikarya</taxon>
        <taxon>Ascomycota</taxon>
        <taxon>Pezizomycotina</taxon>
        <taxon>Pezizomycetes</taxon>
        <taxon>Pezizales</taxon>
        <taxon>Pyronemataceae</taxon>
        <taxon>Pyronema</taxon>
    </lineage>
</organism>
<feature type="transmembrane region" description="Helical" evidence="1">
    <location>
        <begin position="26"/>
        <end position="51"/>
    </location>
</feature>
<protein>
    <submittedName>
        <fullName evidence="2">Uncharacterized protein</fullName>
    </submittedName>
</protein>
<dbReference type="OMA" id="CGNRGRM"/>
<keyword evidence="1" id="KW-0812">Transmembrane</keyword>
<keyword evidence="1" id="KW-1133">Transmembrane helix</keyword>
<keyword evidence="3" id="KW-1185">Reference proteome</keyword>
<dbReference type="Proteomes" id="UP000018144">
    <property type="component" value="Unassembled WGS sequence"/>
</dbReference>
<name>U4LF86_PYROM</name>
<gene>
    <name evidence="2" type="ORF">PCON_08732</name>
</gene>
<dbReference type="OrthoDB" id="5230947at2759"/>
<reference evidence="2 3" key="1">
    <citation type="journal article" date="2013" name="PLoS Genet.">
        <title>The genome and development-dependent transcriptomes of Pyronema confluens: a window into fungal evolution.</title>
        <authorList>
            <person name="Traeger S."/>
            <person name="Altegoer F."/>
            <person name="Freitag M."/>
            <person name="Gabaldon T."/>
            <person name="Kempken F."/>
            <person name="Kumar A."/>
            <person name="Marcet-Houben M."/>
            <person name="Poggeler S."/>
            <person name="Stajich J.E."/>
            <person name="Nowrousian M."/>
        </authorList>
    </citation>
    <scope>NUCLEOTIDE SEQUENCE [LARGE SCALE GENOMIC DNA]</scope>
    <source>
        <strain evidence="3">CBS 100304</strain>
        <tissue evidence="2">Vegetative mycelium</tissue>
    </source>
</reference>
<dbReference type="eggNOG" id="ENOG502SEQP">
    <property type="taxonomic scope" value="Eukaryota"/>
</dbReference>
<dbReference type="AlphaFoldDB" id="U4LF86"/>
<keyword evidence="1" id="KW-0472">Membrane</keyword>
<sequence length="75" mass="7877">MGAVVSCIKSVFRAIGRALTAIVNGIAGILMAIINGIANVFNIIISCLTCGRAGSRRHSMRTRGTGRGFRSSRVV</sequence>
<accession>U4LF86</accession>
<proteinExistence type="predicted"/>
<dbReference type="EMBL" id="HF935442">
    <property type="protein sequence ID" value="CCX30533.1"/>
    <property type="molecule type" value="Genomic_DNA"/>
</dbReference>
<evidence type="ECO:0000256" key="1">
    <source>
        <dbReference type="SAM" id="Phobius"/>
    </source>
</evidence>
<evidence type="ECO:0000313" key="2">
    <source>
        <dbReference type="EMBL" id="CCX30533.1"/>
    </source>
</evidence>
<evidence type="ECO:0000313" key="3">
    <source>
        <dbReference type="Proteomes" id="UP000018144"/>
    </source>
</evidence>